<proteinExistence type="predicted"/>
<accession>A0AAU2W2V7</accession>
<geneLocation type="plasmid" evidence="1">
    <name>unnamed2</name>
</geneLocation>
<dbReference type="AlphaFoldDB" id="A0AAU2W2V7"/>
<name>A0AAU2W2V7_9ACTN</name>
<dbReference type="EMBL" id="CP108315">
    <property type="protein sequence ID" value="WTW74229.1"/>
    <property type="molecule type" value="Genomic_DNA"/>
</dbReference>
<dbReference type="RefSeq" id="WP_331724939.1">
    <property type="nucleotide sequence ID" value="NZ_CP108315.1"/>
</dbReference>
<reference evidence="1" key="1">
    <citation type="submission" date="2022-10" db="EMBL/GenBank/DDBJ databases">
        <title>The complete genomes of actinobacterial strains from the NBC collection.</title>
        <authorList>
            <person name="Joergensen T.S."/>
            <person name="Alvarez Arevalo M."/>
            <person name="Sterndorff E.B."/>
            <person name="Faurdal D."/>
            <person name="Vuksanovic O."/>
            <person name="Mourched A.-S."/>
            <person name="Charusanti P."/>
            <person name="Shaw S."/>
            <person name="Blin K."/>
            <person name="Weber T."/>
        </authorList>
    </citation>
    <scope>NUCLEOTIDE SEQUENCE</scope>
    <source>
        <strain evidence="1">NBC_00008</strain>
        <plasmid evidence="1">unnamed2</plasmid>
    </source>
</reference>
<gene>
    <name evidence="1" type="ORF">OG398_38775</name>
</gene>
<keyword evidence="1" id="KW-0614">Plasmid</keyword>
<protein>
    <submittedName>
        <fullName evidence="1">Uncharacterized protein</fullName>
    </submittedName>
</protein>
<organism evidence="1">
    <name type="scientific">Streptomyces sp. NBC_00008</name>
    <dbReference type="NCBI Taxonomy" id="2903610"/>
    <lineage>
        <taxon>Bacteria</taxon>
        <taxon>Bacillati</taxon>
        <taxon>Actinomycetota</taxon>
        <taxon>Actinomycetes</taxon>
        <taxon>Kitasatosporales</taxon>
        <taxon>Streptomycetaceae</taxon>
        <taxon>Streptomyces</taxon>
    </lineage>
</organism>
<evidence type="ECO:0000313" key="1">
    <source>
        <dbReference type="EMBL" id="WTW74229.1"/>
    </source>
</evidence>
<sequence length="55" mass="6073">MSDHEQQQSAPRRGKVLEALARAERKAFTRPAPKSANAQVKFLLTRAKEVDQGPG</sequence>